<protein>
    <submittedName>
        <fullName evidence="1">Uncharacterized protein</fullName>
    </submittedName>
</protein>
<organism evidence="1 2">
    <name type="scientific">Nepenthes gracilis</name>
    <name type="common">Slender pitcher plant</name>
    <dbReference type="NCBI Taxonomy" id="150966"/>
    <lineage>
        <taxon>Eukaryota</taxon>
        <taxon>Viridiplantae</taxon>
        <taxon>Streptophyta</taxon>
        <taxon>Embryophyta</taxon>
        <taxon>Tracheophyta</taxon>
        <taxon>Spermatophyta</taxon>
        <taxon>Magnoliopsida</taxon>
        <taxon>eudicotyledons</taxon>
        <taxon>Gunneridae</taxon>
        <taxon>Pentapetalae</taxon>
        <taxon>Caryophyllales</taxon>
        <taxon>Nepenthaceae</taxon>
        <taxon>Nepenthes</taxon>
    </lineage>
</organism>
<comment type="caution">
    <text evidence="1">The sequence shown here is derived from an EMBL/GenBank/DDBJ whole genome shotgun (WGS) entry which is preliminary data.</text>
</comment>
<sequence length="101" mass="10942">MLRTADFALISIIRSSVGIVKSRLQCRSNGSFNGCSLGLLLRDNALDAIAALNFLRRHRAVHLALLMWPVKLLSCFVLLANCSSAEPDVFAGAEVALPSWS</sequence>
<dbReference type="AlphaFoldDB" id="A0AAD3TER3"/>
<evidence type="ECO:0000313" key="2">
    <source>
        <dbReference type="Proteomes" id="UP001279734"/>
    </source>
</evidence>
<keyword evidence="2" id="KW-1185">Reference proteome</keyword>
<dbReference type="Proteomes" id="UP001279734">
    <property type="component" value="Unassembled WGS sequence"/>
</dbReference>
<dbReference type="EMBL" id="BSYO01000033">
    <property type="protein sequence ID" value="GMH27836.1"/>
    <property type="molecule type" value="Genomic_DNA"/>
</dbReference>
<gene>
    <name evidence="1" type="ORF">Nepgr_029679</name>
</gene>
<reference evidence="1" key="1">
    <citation type="submission" date="2023-05" db="EMBL/GenBank/DDBJ databases">
        <title>Nepenthes gracilis genome sequencing.</title>
        <authorList>
            <person name="Fukushima K."/>
        </authorList>
    </citation>
    <scope>NUCLEOTIDE SEQUENCE</scope>
    <source>
        <strain evidence="1">SING2019-196</strain>
    </source>
</reference>
<name>A0AAD3TER3_NEPGR</name>
<evidence type="ECO:0000313" key="1">
    <source>
        <dbReference type="EMBL" id="GMH27836.1"/>
    </source>
</evidence>
<accession>A0AAD3TER3</accession>
<proteinExistence type="predicted"/>